<feature type="region of interest" description="Disordered" evidence="3">
    <location>
        <begin position="46"/>
        <end position="69"/>
    </location>
</feature>
<dbReference type="SMART" id="SM00298">
    <property type="entry name" value="CHROMO"/>
    <property type="match status" value="1"/>
</dbReference>
<proteinExistence type="predicted"/>
<comment type="caution">
    <text evidence="6">The sequence shown here is derived from an EMBL/GenBank/DDBJ whole genome shotgun (WGS) entry which is preliminary data.</text>
</comment>
<keyword evidence="7" id="KW-1185">Reference proteome</keyword>
<evidence type="ECO:0000259" key="4">
    <source>
        <dbReference type="PROSITE" id="PS50013"/>
    </source>
</evidence>
<dbReference type="InterPro" id="IPR023780">
    <property type="entry name" value="Chromo_domain"/>
</dbReference>
<dbReference type="PANTHER" id="PTHR22812">
    <property type="entry name" value="CHROMOBOX PROTEIN"/>
    <property type="match status" value="1"/>
</dbReference>
<dbReference type="Gene3D" id="2.40.50.40">
    <property type="match status" value="1"/>
</dbReference>
<feature type="region of interest" description="Disordered" evidence="3">
    <location>
        <begin position="186"/>
        <end position="209"/>
    </location>
</feature>
<evidence type="ECO:0000256" key="1">
    <source>
        <dbReference type="ARBA" id="ARBA00004123"/>
    </source>
</evidence>
<dbReference type="PROSITE" id="PS51184">
    <property type="entry name" value="JMJC"/>
    <property type="match status" value="1"/>
</dbReference>
<sequence>MPKVCSDLEWKVEVDADERLKRNAANQRDLKAAEAVRSKRVAKSKQLFSSAAAEKNDTPKQDGKKRSRSKIAIKRVREERRINAKIAEEEEARKKARKNDLFVNHQGNVIAPAIEIEYAVAPEDFFWEVEDVIGRRIHRGRVEYLIRWKGCSEDDSTWEPAANLCDTAMEVAARFTKRQKLMEKQREEDERKLFGAPEESSNDSNNVGKAGYVSIETVNDTIVIDDEYIENEKVQKTETPPVDDHRWKWSDADQVIFREVERIDVNDPNASKVVTQARIVGTPIVLVGHVGWANFAKRWLVERKVQAEDSKIETSKTERKSVTEWGGLEPASANVATEAGIKGGGSSPVSVDVVPEVACLVNDIVASIGEAESNESISEVAARNAYFTHATAAEAAIDEESPVDRPLQKDQVLDNTVESKGEGKATSNDSPFDDLLDLSKAYELDVKKMINDIGGEDVPIIKRHYNEERPIHGKIAAEKFLTNCWPSHESETVPQEQDKTTKGQKKSSSLYLHQWQFPLSDTAGRKLCHQNNPLPKGVMGEDLLKYWLDLPQCKLDSPLQYIFMGREDTLSKLHRDPGGLEISIAPIVGQKECVLVHRDDGSNCLYHLTASLEDIDLHRYPLLFQARIWQTVIKPGEILLMPYGTYHQCRNVTPCLSYSRFHLDTVNLLPFVQSFVNLDAPEINHQEVLWNLTSDLIKRVDGVFDKVQSRVKAGLDEGDIISGDVVDSVNTLRTLRHFVREVARREEIRQVVKGADVTKPSDEHNFGMLVDDVDMCLHEFRYRQSKVVPPFKARRGKALKNTLSQGNRKNVITRDMSKFRIGSKPVVAFNTSLENNYTSLVNADVEKHFPNASKDKIGESLIGQLVPGDKISVKLEQKHVKAEVIEILPQMKAAYLSFEDYPSVYDEYQPYELLRLPTRAEIPQEDIKPGLLVLDFSNSNEYRARIQSTINGPMAKVKLIVSQHEMIRLVSPAMILGRYDPPKKRPRKTKEKANNEDVETKEISPPMVVKAGQIDQDCSRGAARVTEVHEESVVQHVDVCDLLGHAHTDSMVPVGSVQLAP</sequence>
<dbReference type="AlphaFoldDB" id="A0ABD3NQX5"/>
<evidence type="ECO:0000259" key="5">
    <source>
        <dbReference type="PROSITE" id="PS51184"/>
    </source>
</evidence>
<dbReference type="Gene3D" id="2.60.120.650">
    <property type="entry name" value="Cupin"/>
    <property type="match status" value="1"/>
</dbReference>
<dbReference type="InterPro" id="IPR000953">
    <property type="entry name" value="Chromo/chromo_shadow_dom"/>
</dbReference>
<evidence type="ECO:0000256" key="2">
    <source>
        <dbReference type="ARBA" id="ARBA00023242"/>
    </source>
</evidence>
<comment type="subcellular location">
    <subcellularLocation>
        <location evidence="1">Nucleus</location>
    </subcellularLocation>
</comment>
<dbReference type="InterPro" id="IPR016197">
    <property type="entry name" value="Chromo-like_dom_sf"/>
</dbReference>
<dbReference type="InterPro" id="IPR003347">
    <property type="entry name" value="JmjC_dom"/>
</dbReference>
<feature type="region of interest" description="Disordered" evidence="3">
    <location>
        <begin position="978"/>
        <end position="1000"/>
    </location>
</feature>
<dbReference type="InterPro" id="IPR041667">
    <property type="entry name" value="Cupin_8"/>
</dbReference>
<evidence type="ECO:0000313" key="7">
    <source>
        <dbReference type="Proteomes" id="UP001530315"/>
    </source>
</evidence>
<evidence type="ECO:0000313" key="6">
    <source>
        <dbReference type="EMBL" id="KAL3778247.1"/>
    </source>
</evidence>
<dbReference type="Pfam" id="PF00385">
    <property type="entry name" value="Chromo"/>
    <property type="match status" value="1"/>
</dbReference>
<dbReference type="InterPro" id="IPR051219">
    <property type="entry name" value="Heterochromatin_chromo-domain"/>
</dbReference>
<feature type="compositionally biased region" description="Basic and acidic residues" evidence="3">
    <location>
        <begin position="991"/>
        <end position="1000"/>
    </location>
</feature>
<dbReference type="SUPFAM" id="SSF51197">
    <property type="entry name" value="Clavaminate synthase-like"/>
    <property type="match status" value="1"/>
</dbReference>
<gene>
    <name evidence="6" type="ORF">ACHAW5_010392</name>
</gene>
<dbReference type="Pfam" id="PF13621">
    <property type="entry name" value="Cupin_8"/>
    <property type="match status" value="1"/>
</dbReference>
<feature type="domain" description="Chromo" evidence="4">
    <location>
        <begin position="127"/>
        <end position="187"/>
    </location>
</feature>
<dbReference type="EMBL" id="JALLAZ020001230">
    <property type="protein sequence ID" value="KAL3778247.1"/>
    <property type="molecule type" value="Genomic_DNA"/>
</dbReference>
<dbReference type="CDD" id="cd00024">
    <property type="entry name" value="CD_CSD"/>
    <property type="match status" value="1"/>
</dbReference>
<feature type="domain" description="JmjC" evidence="5">
    <location>
        <begin position="539"/>
        <end position="679"/>
    </location>
</feature>
<evidence type="ECO:0000256" key="3">
    <source>
        <dbReference type="SAM" id="MobiDB-lite"/>
    </source>
</evidence>
<dbReference type="PROSITE" id="PS50013">
    <property type="entry name" value="CHROMO_2"/>
    <property type="match status" value="1"/>
</dbReference>
<dbReference type="SMART" id="SM00558">
    <property type="entry name" value="JmjC"/>
    <property type="match status" value="1"/>
</dbReference>
<accession>A0ABD3NQX5</accession>
<dbReference type="SUPFAM" id="SSF54160">
    <property type="entry name" value="Chromo domain-like"/>
    <property type="match status" value="1"/>
</dbReference>
<organism evidence="6 7">
    <name type="scientific">Stephanodiscus triporus</name>
    <dbReference type="NCBI Taxonomy" id="2934178"/>
    <lineage>
        <taxon>Eukaryota</taxon>
        <taxon>Sar</taxon>
        <taxon>Stramenopiles</taxon>
        <taxon>Ochrophyta</taxon>
        <taxon>Bacillariophyta</taxon>
        <taxon>Coscinodiscophyceae</taxon>
        <taxon>Thalassiosirophycidae</taxon>
        <taxon>Stephanodiscales</taxon>
        <taxon>Stephanodiscaceae</taxon>
        <taxon>Stephanodiscus</taxon>
    </lineage>
</organism>
<dbReference type="GO" id="GO:0005634">
    <property type="term" value="C:nucleus"/>
    <property type="evidence" value="ECO:0007669"/>
    <property type="project" value="UniProtKB-SubCell"/>
</dbReference>
<dbReference type="Proteomes" id="UP001530315">
    <property type="component" value="Unassembled WGS sequence"/>
</dbReference>
<protein>
    <submittedName>
        <fullName evidence="6">Uncharacterized protein</fullName>
    </submittedName>
</protein>
<name>A0ABD3NQX5_9STRA</name>
<keyword evidence="2" id="KW-0539">Nucleus</keyword>
<reference evidence="6 7" key="1">
    <citation type="submission" date="2024-10" db="EMBL/GenBank/DDBJ databases">
        <title>Updated reference genomes for cyclostephanoid diatoms.</title>
        <authorList>
            <person name="Roberts W.R."/>
            <person name="Alverson A.J."/>
        </authorList>
    </citation>
    <scope>NUCLEOTIDE SEQUENCE [LARGE SCALE GENOMIC DNA]</scope>
    <source>
        <strain evidence="6 7">AJA276-08</strain>
    </source>
</reference>
<feature type="compositionally biased region" description="Basic and acidic residues" evidence="3">
    <location>
        <begin position="54"/>
        <end position="64"/>
    </location>
</feature>